<evidence type="ECO:0000313" key="4">
    <source>
        <dbReference type="EMBL" id="MFB9831362.1"/>
    </source>
</evidence>
<dbReference type="RefSeq" id="WP_378195292.1">
    <property type="nucleotide sequence ID" value="NZ_JBHLZP010000015.1"/>
</dbReference>
<keyword evidence="5" id="KW-1185">Reference proteome</keyword>
<dbReference type="InterPro" id="IPR036291">
    <property type="entry name" value="NAD(P)-bd_dom_sf"/>
</dbReference>
<organism evidence="4 5">
    <name type="scientific">Actinoallomurus acaciae</name>
    <dbReference type="NCBI Taxonomy" id="502577"/>
    <lineage>
        <taxon>Bacteria</taxon>
        <taxon>Bacillati</taxon>
        <taxon>Actinomycetota</taxon>
        <taxon>Actinomycetes</taxon>
        <taxon>Streptosporangiales</taxon>
        <taxon>Thermomonosporaceae</taxon>
        <taxon>Actinoallomurus</taxon>
    </lineage>
</organism>
<dbReference type="InterPro" id="IPR002347">
    <property type="entry name" value="SDR_fam"/>
</dbReference>
<evidence type="ECO:0000256" key="1">
    <source>
        <dbReference type="ARBA" id="ARBA00006484"/>
    </source>
</evidence>
<dbReference type="PRINTS" id="PR00081">
    <property type="entry name" value="GDHRDH"/>
</dbReference>
<evidence type="ECO:0000313" key="5">
    <source>
        <dbReference type="Proteomes" id="UP001589627"/>
    </source>
</evidence>
<dbReference type="SUPFAM" id="SSF51735">
    <property type="entry name" value="NAD(P)-binding Rossmann-fold domains"/>
    <property type="match status" value="1"/>
</dbReference>
<proteinExistence type="inferred from homology"/>
<dbReference type="Pfam" id="PF00106">
    <property type="entry name" value="adh_short"/>
    <property type="match status" value="1"/>
</dbReference>
<evidence type="ECO:0000256" key="2">
    <source>
        <dbReference type="ARBA" id="ARBA00022857"/>
    </source>
</evidence>
<dbReference type="EMBL" id="JBHLZP010000015">
    <property type="protein sequence ID" value="MFB9831362.1"/>
    <property type="molecule type" value="Genomic_DNA"/>
</dbReference>
<protein>
    <submittedName>
        <fullName evidence="4">SDR family NAD(P)-dependent oxidoreductase</fullName>
    </submittedName>
</protein>
<comment type="similarity">
    <text evidence="1">Belongs to the short-chain dehydrogenases/reductases (SDR) family.</text>
</comment>
<keyword evidence="3" id="KW-0560">Oxidoreductase</keyword>
<keyword evidence="2" id="KW-0521">NADP</keyword>
<gene>
    <name evidence="4" type="ORF">ACFFNX_04080</name>
</gene>
<dbReference type="Gene3D" id="3.40.50.720">
    <property type="entry name" value="NAD(P)-binding Rossmann-like Domain"/>
    <property type="match status" value="1"/>
</dbReference>
<dbReference type="PANTHER" id="PTHR24320:SF282">
    <property type="entry name" value="WW DOMAIN-CONTAINING OXIDOREDUCTASE"/>
    <property type="match status" value="1"/>
</dbReference>
<name>A0ABV5YB74_9ACTN</name>
<dbReference type="PANTHER" id="PTHR24320">
    <property type="entry name" value="RETINOL DEHYDROGENASE"/>
    <property type="match status" value="1"/>
</dbReference>
<comment type="caution">
    <text evidence="4">The sequence shown here is derived from an EMBL/GenBank/DDBJ whole genome shotgun (WGS) entry which is preliminary data.</text>
</comment>
<accession>A0ABV5YB74</accession>
<dbReference type="Proteomes" id="UP001589627">
    <property type="component" value="Unassembled WGS sequence"/>
</dbReference>
<reference evidence="4 5" key="1">
    <citation type="submission" date="2024-09" db="EMBL/GenBank/DDBJ databases">
        <authorList>
            <person name="Sun Q."/>
            <person name="Mori K."/>
        </authorList>
    </citation>
    <scope>NUCLEOTIDE SEQUENCE [LARGE SCALE GENOMIC DNA]</scope>
    <source>
        <strain evidence="4 5">TBRC 0563</strain>
    </source>
</reference>
<evidence type="ECO:0000256" key="3">
    <source>
        <dbReference type="ARBA" id="ARBA00023002"/>
    </source>
</evidence>
<sequence length="322" mass="33861">MTLITTPFAARATAAEVLAGVDLTGRRMIVTGGTSGLGAETARALATAGARVTITGRDLAGAKPIVDEFPQTEVAALELSDLESVRAFCAAWDGPVDAIVANAGVMALPTRQVNAQGWEMHLAINYLGHFALLTGLRPALQAAERARVVVVSSGAQLVADFDFDDPQFERRPYNPIFAYAQSKTAETLLAVGISRRWAQDGITANACAPGQARTNLHRYMDEATLRALGRLDADGNLIVPEEFKTLEQGVATAVLLAASPLLEGVTGRYFEDNQEVEVVDGGPERMAGGPASLANAVAKWAVDPAAADRLWEYAASAVGSAE</sequence>